<dbReference type="AlphaFoldDB" id="A0A0F9BTH1"/>
<proteinExistence type="predicted"/>
<sequence length="62" mass="6892">MPIYCLKCKKCSYETEILLYSEGAIASFKCRGCGVVGLWSKCPTTASLKRNGTYSYLEGLKK</sequence>
<gene>
    <name evidence="1" type="ORF">LCGC14_2689950</name>
</gene>
<dbReference type="EMBL" id="LAZR01047651">
    <property type="protein sequence ID" value="KKK93729.1"/>
    <property type="molecule type" value="Genomic_DNA"/>
</dbReference>
<evidence type="ECO:0000313" key="1">
    <source>
        <dbReference type="EMBL" id="KKK93729.1"/>
    </source>
</evidence>
<name>A0A0F9BTH1_9ZZZZ</name>
<reference evidence="1" key="1">
    <citation type="journal article" date="2015" name="Nature">
        <title>Complex archaea that bridge the gap between prokaryotes and eukaryotes.</title>
        <authorList>
            <person name="Spang A."/>
            <person name="Saw J.H."/>
            <person name="Jorgensen S.L."/>
            <person name="Zaremba-Niedzwiedzka K."/>
            <person name="Martijn J."/>
            <person name="Lind A.E."/>
            <person name="van Eijk R."/>
            <person name="Schleper C."/>
            <person name="Guy L."/>
            <person name="Ettema T.J."/>
        </authorList>
    </citation>
    <scope>NUCLEOTIDE SEQUENCE</scope>
</reference>
<protein>
    <submittedName>
        <fullName evidence="1">Uncharacterized protein</fullName>
    </submittedName>
</protein>
<organism evidence="1">
    <name type="scientific">marine sediment metagenome</name>
    <dbReference type="NCBI Taxonomy" id="412755"/>
    <lineage>
        <taxon>unclassified sequences</taxon>
        <taxon>metagenomes</taxon>
        <taxon>ecological metagenomes</taxon>
    </lineage>
</organism>
<comment type="caution">
    <text evidence="1">The sequence shown here is derived from an EMBL/GenBank/DDBJ whole genome shotgun (WGS) entry which is preliminary data.</text>
</comment>
<accession>A0A0F9BTH1</accession>